<gene>
    <name evidence="10" type="ORF">SAMN00768000_3131</name>
</gene>
<dbReference type="Pfam" id="PF00501">
    <property type="entry name" value="AMP-binding"/>
    <property type="match status" value="1"/>
</dbReference>
<keyword evidence="11" id="KW-1185">Reference proteome</keyword>
<accession>A0A1W1WLR8</accession>
<dbReference type="PROSITE" id="PS00455">
    <property type="entry name" value="AMP_BINDING"/>
    <property type="match status" value="1"/>
</dbReference>
<evidence type="ECO:0000259" key="8">
    <source>
        <dbReference type="Pfam" id="PF13193"/>
    </source>
</evidence>
<dbReference type="Proteomes" id="UP000192660">
    <property type="component" value="Unassembled WGS sequence"/>
</dbReference>
<dbReference type="InterPro" id="IPR000873">
    <property type="entry name" value="AMP-dep_synth/lig_dom"/>
</dbReference>
<dbReference type="Pfam" id="PF13193">
    <property type="entry name" value="AMP-binding_C"/>
    <property type="match status" value="1"/>
</dbReference>
<protein>
    <recommendedName>
        <fullName evidence="2">acetate--CoA ligase</fullName>
        <ecNumber evidence="2">6.2.1.1</ecNumber>
    </recommendedName>
</protein>
<keyword evidence="6" id="KW-0007">Acetylation</keyword>
<organism evidence="10 11">
    <name type="scientific">Sulfobacillus thermosulfidooxidans (strain DSM 9293 / VKM B-1269 / AT-1)</name>
    <dbReference type="NCBI Taxonomy" id="929705"/>
    <lineage>
        <taxon>Bacteria</taxon>
        <taxon>Bacillati</taxon>
        <taxon>Bacillota</taxon>
        <taxon>Clostridia</taxon>
        <taxon>Eubacteriales</taxon>
        <taxon>Clostridiales Family XVII. Incertae Sedis</taxon>
        <taxon>Sulfobacillus</taxon>
    </lineage>
</organism>
<keyword evidence="5" id="KW-0067">ATP-binding</keyword>
<evidence type="ECO:0000259" key="7">
    <source>
        <dbReference type="Pfam" id="PF00501"/>
    </source>
</evidence>
<reference evidence="11" key="1">
    <citation type="submission" date="2017-04" db="EMBL/GenBank/DDBJ databases">
        <authorList>
            <person name="Varghese N."/>
            <person name="Submissions S."/>
        </authorList>
    </citation>
    <scope>NUCLEOTIDE SEQUENCE [LARGE SCALE GENOMIC DNA]</scope>
    <source>
        <strain evidence="11">DSM 9293</strain>
    </source>
</reference>
<evidence type="ECO:0000256" key="4">
    <source>
        <dbReference type="ARBA" id="ARBA00022741"/>
    </source>
</evidence>
<dbReference type="GO" id="GO:0003987">
    <property type="term" value="F:acetate-CoA ligase activity"/>
    <property type="evidence" value="ECO:0007669"/>
    <property type="project" value="UniProtKB-EC"/>
</dbReference>
<dbReference type="Gene3D" id="3.30.300.30">
    <property type="match status" value="1"/>
</dbReference>
<dbReference type="PANTHER" id="PTHR24095">
    <property type="entry name" value="ACETYL-COENZYME A SYNTHETASE"/>
    <property type="match status" value="1"/>
</dbReference>
<comment type="similarity">
    <text evidence="1">Belongs to the ATP-dependent AMP-binding enzyme family.</text>
</comment>
<dbReference type="STRING" id="28034.BFX07_06060"/>
<evidence type="ECO:0000256" key="1">
    <source>
        <dbReference type="ARBA" id="ARBA00006432"/>
    </source>
</evidence>
<evidence type="ECO:0000259" key="9">
    <source>
        <dbReference type="Pfam" id="PF16177"/>
    </source>
</evidence>
<dbReference type="InterPro" id="IPR045851">
    <property type="entry name" value="AMP-bd_C_sf"/>
</dbReference>
<dbReference type="InterPro" id="IPR025110">
    <property type="entry name" value="AMP-bd_C"/>
</dbReference>
<dbReference type="Gene3D" id="3.40.50.12780">
    <property type="entry name" value="N-terminal domain of ligase-like"/>
    <property type="match status" value="1"/>
</dbReference>
<dbReference type="EMBL" id="FWWY01000001">
    <property type="protein sequence ID" value="SMC06970.1"/>
    <property type="molecule type" value="Genomic_DNA"/>
</dbReference>
<dbReference type="AlphaFoldDB" id="A0A1W1WLR8"/>
<dbReference type="GO" id="GO:0005829">
    <property type="term" value="C:cytosol"/>
    <property type="evidence" value="ECO:0007669"/>
    <property type="project" value="TreeGrafter"/>
</dbReference>
<evidence type="ECO:0000256" key="6">
    <source>
        <dbReference type="ARBA" id="ARBA00022990"/>
    </source>
</evidence>
<evidence type="ECO:0000313" key="10">
    <source>
        <dbReference type="EMBL" id="SMC06970.1"/>
    </source>
</evidence>
<dbReference type="RefSeq" id="WP_084661700.1">
    <property type="nucleotide sequence ID" value="NZ_FWWY01000001.1"/>
</dbReference>
<dbReference type="SUPFAM" id="SSF56801">
    <property type="entry name" value="Acetyl-CoA synthetase-like"/>
    <property type="match status" value="1"/>
</dbReference>
<feature type="domain" description="AMP-dependent synthetase/ligase" evidence="7">
    <location>
        <begin position="86"/>
        <end position="478"/>
    </location>
</feature>
<dbReference type="NCBIfam" id="NF001208">
    <property type="entry name" value="PRK00174.1"/>
    <property type="match status" value="1"/>
</dbReference>
<keyword evidence="3" id="KW-0436">Ligase</keyword>
<sequence length="655" mass="73150">MGSSFSLTDVPLIAPSYRPSSRLPISSEKDYPAFYQRSIEHVGAYWATVAQELVWDQMWHADMQGELPNFEFFKNGYLNVSANCIDRHAQRHPHRQALKWISETGEEKTWTYSQLLDQTARMASFLRQQGIQPGDVVAIFLPNLLETFAAVHACYRIGAIYNIIFSGFSQEALYDRLVETKPRIIITADGTYRRGRIIPLKQTLDRIVERIDSVEHVIVIRRANTAITMTRPRDIFWDDILHDVTTYQDPLPIEANQPGFIIYTSGTTSKPKGLIHSGAGFLVGAYHNVKFTLDLGENDVYWCTADTGWLTFPIFELVGGLAHGASMIVYEGAMDYPTPAHFYQILSHNQVTKIFTAPTWLRMLARFGESLAHEYALDTLQLIGLVGEPLDANTWQWVRQHLGSGQVDINNTYGQSETGSAWASGIAGVTAMKPGSCGPALPGHAYQIVNANGEPEALNTAGTLVLTQPFPALTRGIWGNRERYYTQYFSQYPGRYNTFDTAVEDSNRHLWVLGRIDDVINVAAHRLSTMEMESVILQLPGVAESAVIGVDDTLKGQVPVAFVTLRDNSLKQENWNAKVGEQISQQIGSIARPAQVYVIDAMPKTRSGKIVRRLLKEIVTTGRAEGDRTGMENPEIVDTLVAQLQEAIHLQTDDS</sequence>
<feature type="domain" description="Acetyl-coenzyme A synthetase N-terminal" evidence="9">
    <location>
        <begin position="31"/>
        <end position="84"/>
    </location>
</feature>
<dbReference type="InterPro" id="IPR032387">
    <property type="entry name" value="ACAS_N"/>
</dbReference>
<dbReference type="OrthoDB" id="9778383at2"/>
<dbReference type="PANTHER" id="PTHR24095:SF14">
    <property type="entry name" value="ACETYL-COENZYME A SYNTHETASE 1"/>
    <property type="match status" value="1"/>
</dbReference>
<evidence type="ECO:0000313" key="11">
    <source>
        <dbReference type="Proteomes" id="UP000192660"/>
    </source>
</evidence>
<evidence type="ECO:0000256" key="5">
    <source>
        <dbReference type="ARBA" id="ARBA00022840"/>
    </source>
</evidence>
<name>A0A1W1WLR8_SULTA</name>
<proteinExistence type="inferred from homology"/>
<dbReference type="GO" id="GO:0005524">
    <property type="term" value="F:ATP binding"/>
    <property type="evidence" value="ECO:0007669"/>
    <property type="project" value="UniProtKB-KW"/>
</dbReference>
<dbReference type="EC" id="6.2.1.1" evidence="2"/>
<dbReference type="InterPro" id="IPR042099">
    <property type="entry name" value="ANL_N_sf"/>
</dbReference>
<evidence type="ECO:0000256" key="2">
    <source>
        <dbReference type="ARBA" id="ARBA00013275"/>
    </source>
</evidence>
<dbReference type="InterPro" id="IPR020845">
    <property type="entry name" value="AMP-binding_CS"/>
</dbReference>
<dbReference type="GO" id="GO:0006085">
    <property type="term" value="P:acetyl-CoA biosynthetic process"/>
    <property type="evidence" value="ECO:0007669"/>
    <property type="project" value="TreeGrafter"/>
</dbReference>
<keyword evidence="4" id="KW-0547">Nucleotide-binding</keyword>
<feature type="domain" description="AMP-binding enzyme C-terminal" evidence="8">
    <location>
        <begin position="531"/>
        <end position="609"/>
    </location>
</feature>
<dbReference type="Pfam" id="PF16177">
    <property type="entry name" value="ACAS_N"/>
    <property type="match status" value="1"/>
</dbReference>
<evidence type="ECO:0000256" key="3">
    <source>
        <dbReference type="ARBA" id="ARBA00022598"/>
    </source>
</evidence>